<reference evidence="3" key="1">
    <citation type="submission" date="2023-07" db="EMBL/GenBank/DDBJ databases">
        <title>30 novel species of actinomycetes from the DSMZ collection.</title>
        <authorList>
            <person name="Nouioui I."/>
        </authorList>
    </citation>
    <scope>NUCLEOTIDE SEQUENCE [LARGE SCALE GENOMIC DNA]</scope>
    <source>
        <strain evidence="3">DSM 41886</strain>
    </source>
</reference>
<keyword evidence="3" id="KW-1185">Reference proteome</keyword>
<dbReference type="Gene3D" id="3.40.50.720">
    <property type="entry name" value="NAD(P)-binding Rossmann-like Domain"/>
    <property type="match status" value="1"/>
</dbReference>
<evidence type="ECO:0000313" key="3">
    <source>
        <dbReference type="Proteomes" id="UP001183615"/>
    </source>
</evidence>
<organism evidence="2 3">
    <name type="scientific">Streptomyces johnsoniae</name>
    <dbReference type="NCBI Taxonomy" id="3075532"/>
    <lineage>
        <taxon>Bacteria</taxon>
        <taxon>Bacillati</taxon>
        <taxon>Actinomycetota</taxon>
        <taxon>Actinomycetes</taxon>
        <taxon>Kitasatosporales</taxon>
        <taxon>Streptomycetaceae</taxon>
        <taxon>Streptomyces</taxon>
    </lineage>
</organism>
<dbReference type="InterPro" id="IPR001509">
    <property type="entry name" value="Epimerase_deHydtase"/>
</dbReference>
<protein>
    <submittedName>
        <fullName evidence="2">NAD-dependent epimerase/dehydratase family protein</fullName>
    </submittedName>
</protein>
<dbReference type="SUPFAM" id="SSF51735">
    <property type="entry name" value="NAD(P)-binding Rossmann-fold domains"/>
    <property type="match status" value="1"/>
</dbReference>
<dbReference type="RefSeq" id="WP_311614830.1">
    <property type="nucleotide sequence ID" value="NZ_JAVREV010000001.1"/>
</dbReference>
<dbReference type="PANTHER" id="PTHR12126:SF11">
    <property type="entry name" value="NADH DEHYDROGENASE [UBIQUINONE] 1 ALPHA SUBCOMPLEX SUBUNIT 9, MITOCHONDRIAL"/>
    <property type="match status" value="1"/>
</dbReference>
<dbReference type="EMBL" id="JAVREV010000001">
    <property type="protein sequence ID" value="MDT0441226.1"/>
    <property type="molecule type" value="Genomic_DNA"/>
</dbReference>
<proteinExistence type="predicted"/>
<evidence type="ECO:0000259" key="1">
    <source>
        <dbReference type="Pfam" id="PF01370"/>
    </source>
</evidence>
<dbReference type="Pfam" id="PF01370">
    <property type="entry name" value="Epimerase"/>
    <property type="match status" value="1"/>
</dbReference>
<evidence type="ECO:0000313" key="2">
    <source>
        <dbReference type="EMBL" id="MDT0441226.1"/>
    </source>
</evidence>
<name>A0ABU2RXT2_9ACTN</name>
<sequence>MRILVLGGSWFLGRAIAQQGVDRGWDLWTFNRGRSGQDVAGVRPVRGDRKVQSDLKRLADAGEWDAVIDTSSADFAPRWVLAGARALAPVSSRYVYVSTVNAYRGWPTEPLTEESELLDAPADADEEFGRDGPAATCYGVQKAGSERAVIDSYGPNRVVILRPGVILGPGEYVGRLPWWLHRAERGGTVLAPGAPGKTIQPVDVRDVASFVLDQAAAEYATGGAYNVAAPIGHETMGSFLTACLDATGSRGVLRWVPDQTLIEHGVRQWAELPLWRTSVGAWAVDSTRAQAAGLRCRPLAETVADTWAWLREGGAPVEHPRWVEHGIALEKEARILAALGQ</sequence>
<dbReference type="Proteomes" id="UP001183615">
    <property type="component" value="Unassembled WGS sequence"/>
</dbReference>
<comment type="caution">
    <text evidence="2">The sequence shown here is derived from an EMBL/GenBank/DDBJ whole genome shotgun (WGS) entry which is preliminary data.</text>
</comment>
<dbReference type="PANTHER" id="PTHR12126">
    <property type="entry name" value="NADH-UBIQUINONE OXIDOREDUCTASE 39 KDA SUBUNIT-RELATED"/>
    <property type="match status" value="1"/>
</dbReference>
<feature type="domain" description="NAD-dependent epimerase/dehydratase" evidence="1">
    <location>
        <begin position="3"/>
        <end position="228"/>
    </location>
</feature>
<dbReference type="InterPro" id="IPR036291">
    <property type="entry name" value="NAD(P)-bd_dom_sf"/>
</dbReference>
<accession>A0ABU2RXT2</accession>
<gene>
    <name evidence="2" type="ORF">RM779_01240</name>
</gene>
<dbReference type="InterPro" id="IPR051207">
    <property type="entry name" value="ComplexI_NDUFA9_subunit"/>
</dbReference>